<organism evidence="1 2">
    <name type="scientific">Kibdelosporangium lantanae</name>
    <dbReference type="NCBI Taxonomy" id="1497396"/>
    <lineage>
        <taxon>Bacteria</taxon>
        <taxon>Bacillati</taxon>
        <taxon>Actinomycetota</taxon>
        <taxon>Actinomycetes</taxon>
        <taxon>Pseudonocardiales</taxon>
        <taxon>Pseudonocardiaceae</taxon>
        <taxon>Kibdelosporangium</taxon>
    </lineage>
</organism>
<evidence type="ECO:0000313" key="1">
    <source>
        <dbReference type="EMBL" id="MFD1049519.1"/>
    </source>
</evidence>
<name>A0ABW3MIL1_9PSEU</name>
<dbReference type="Proteomes" id="UP001597045">
    <property type="component" value="Unassembled WGS sequence"/>
</dbReference>
<comment type="caution">
    <text evidence="1">The sequence shown here is derived from an EMBL/GenBank/DDBJ whole genome shotgun (WGS) entry which is preliminary data.</text>
</comment>
<protein>
    <submittedName>
        <fullName evidence="1">Uncharacterized protein</fullName>
    </submittedName>
</protein>
<keyword evidence="2" id="KW-1185">Reference proteome</keyword>
<feature type="non-terminal residue" evidence="1">
    <location>
        <position position="93"/>
    </location>
</feature>
<reference evidence="2" key="1">
    <citation type="journal article" date="2019" name="Int. J. Syst. Evol. Microbiol.">
        <title>The Global Catalogue of Microorganisms (GCM) 10K type strain sequencing project: providing services to taxonomists for standard genome sequencing and annotation.</title>
        <authorList>
            <consortium name="The Broad Institute Genomics Platform"/>
            <consortium name="The Broad Institute Genome Sequencing Center for Infectious Disease"/>
            <person name="Wu L."/>
            <person name="Ma J."/>
        </authorList>
    </citation>
    <scope>NUCLEOTIDE SEQUENCE [LARGE SCALE GENOMIC DNA]</scope>
    <source>
        <strain evidence="2">JCM 31486</strain>
    </source>
</reference>
<evidence type="ECO:0000313" key="2">
    <source>
        <dbReference type="Proteomes" id="UP001597045"/>
    </source>
</evidence>
<sequence length="93" mass="10847">MDDLMSEYADLERELADPAVRAELAASQPWYEQATGRLEIHNRVALWRELTGDDTFDIDYWISHGLYEKVQQDRPEFLLSNNNEDTPIMDTIS</sequence>
<dbReference type="EMBL" id="JBHTIS010002228">
    <property type="protein sequence ID" value="MFD1049519.1"/>
    <property type="molecule type" value="Genomic_DNA"/>
</dbReference>
<gene>
    <name evidence="1" type="ORF">ACFQ1S_30280</name>
</gene>
<accession>A0ABW3MIL1</accession>
<proteinExistence type="predicted"/>